<comment type="domain">
    <text evidence="1">The N-terminal region may be exposed to the interior of the granule, whereas the C-terminal portion may be embedded in the membrane. During phagocytosis and degranulation, proteases may be released and activated and cleave BPI at the junction of the N- and C-terminal portions of the molecule, providing controlled release of the N-terminal antibacterial fragment when bacteria are ingested.</text>
</comment>
<accession>A0A7M4FVZ8</accession>
<keyword evidence="1" id="KW-1015">Disulfide bond</keyword>
<dbReference type="OMA" id="THLASWI"/>
<protein>
    <recommendedName>
        <fullName evidence="1">Bactericidal permeability-increasing protein</fullName>
        <shortName evidence="1">BPI</shortName>
    </recommendedName>
</protein>
<reference evidence="4" key="2">
    <citation type="submission" date="2025-09" db="UniProtKB">
        <authorList>
            <consortium name="Ensembl"/>
        </authorList>
    </citation>
    <scope>IDENTIFICATION</scope>
</reference>
<sequence>TAAIDTVASIDYSLVGPPVVTAQYLDVNLKGEVFSRAHRAPAPFSAPALALPTERGRMVYLGVSSYFFNTAGVVYQAAGLLVFNITNDMFPKEGFFHLNTSAFSHFIPQVSGLLPLRLTTPSAPFLTVAPRGLELALVMDIQAYASLPSASLAPLFLLPGPGSTHEAPQPCAAAGGAPLPPPQRVWSLGHPVLLPPTSGCHLLCFSDRLKKGFSLPLPKHVQLSGCSLQPRQVSDTGWGARTPSGLGGLRGSFPSPVEGESPLERTRCL</sequence>
<dbReference type="Proteomes" id="UP000594220">
    <property type="component" value="Unplaced"/>
</dbReference>
<proteinExistence type="predicted"/>
<dbReference type="SMART" id="SM00329">
    <property type="entry name" value="BPI2"/>
    <property type="match status" value="1"/>
</dbReference>
<keyword evidence="1" id="KW-0044">Antibiotic</keyword>
<dbReference type="Ensembl" id="ENSCPRT00005013219.1">
    <property type="protein sequence ID" value="ENSCPRP00005011199.1"/>
    <property type="gene ID" value="ENSCPRG00005008008.1"/>
</dbReference>
<evidence type="ECO:0000256" key="2">
    <source>
        <dbReference type="SAM" id="MobiDB-lite"/>
    </source>
</evidence>
<feature type="region of interest" description="Disordered" evidence="2">
    <location>
        <begin position="232"/>
        <end position="269"/>
    </location>
</feature>
<dbReference type="Pfam" id="PF02886">
    <property type="entry name" value="LBP_BPI_CETP_C"/>
    <property type="match status" value="1"/>
</dbReference>
<keyword evidence="1" id="KW-0391">Immunity</keyword>
<dbReference type="Gene3D" id="3.15.20.10">
    <property type="entry name" value="Bactericidal permeability-increasing protein, domain 2"/>
    <property type="match status" value="1"/>
</dbReference>
<dbReference type="SUPFAM" id="SSF55394">
    <property type="entry name" value="Bactericidal permeability-increasing protein, BPI"/>
    <property type="match status" value="1"/>
</dbReference>
<keyword evidence="1" id="KW-0964">Secreted</keyword>
<dbReference type="GO" id="GO:0008289">
    <property type="term" value="F:lipid binding"/>
    <property type="evidence" value="ECO:0007669"/>
    <property type="project" value="InterPro"/>
</dbReference>
<comment type="subunit">
    <text evidence="1">Monomer. Homodimer; disulfide-linked.</text>
</comment>
<dbReference type="AlphaFoldDB" id="A0A7M4FVZ8"/>
<dbReference type="InterPro" id="IPR001124">
    <property type="entry name" value="Lipid-bd_serum_glycop_C"/>
</dbReference>
<organism evidence="4 5">
    <name type="scientific">Crocodylus porosus</name>
    <name type="common">Saltwater crocodile</name>
    <name type="synonym">Estuarine crocodile</name>
    <dbReference type="NCBI Taxonomy" id="8502"/>
    <lineage>
        <taxon>Eukaryota</taxon>
        <taxon>Metazoa</taxon>
        <taxon>Chordata</taxon>
        <taxon>Craniata</taxon>
        <taxon>Vertebrata</taxon>
        <taxon>Euteleostomi</taxon>
        <taxon>Archelosauria</taxon>
        <taxon>Archosauria</taxon>
        <taxon>Crocodylia</taxon>
        <taxon>Longirostres</taxon>
        <taxon>Crocodylidae</taxon>
        <taxon>Crocodylus</taxon>
    </lineage>
</organism>
<dbReference type="GeneTree" id="ENSGT01150000286994"/>
<dbReference type="InterPro" id="IPR032942">
    <property type="entry name" value="BPI/LBP/Plunc"/>
</dbReference>
<keyword evidence="1" id="KW-0929">Antimicrobial</keyword>
<keyword evidence="1" id="KW-0399">Innate immunity</keyword>
<dbReference type="GO" id="GO:0050829">
    <property type="term" value="P:defense response to Gram-negative bacterium"/>
    <property type="evidence" value="ECO:0007669"/>
    <property type="project" value="UniProtKB-UniRule"/>
</dbReference>
<evidence type="ECO:0000313" key="4">
    <source>
        <dbReference type="Ensembl" id="ENSCPRP00005011199.1"/>
    </source>
</evidence>
<comment type="subcellular location">
    <subcellularLocation>
        <location evidence="1">Secreted</location>
    </subcellularLocation>
</comment>
<comment type="domain">
    <text evidence="1">The N- and C-terminal barrels adopt an identical fold despite having only 13% of conserved residues.</text>
</comment>
<evidence type="ECO:0000313" key="5">
    <source>
        <dbReference type="Proteomes" id="UP000594220"/>
    </source>
</evidence>
<evidence type="ECO:0000259" key="3">
    <source>
        <dbReference type="SMART" id="SM00329"/>
    </source>
</evidence>
<dbReference type="PANTHER" id="PTHR10504">
    <property type="entry name" value="BACTERICIDAL PERMEABILITY-INCREASING BPI PROTEIN-RELATED"/>
    <property type="match status" value="1"/>
</dbReference>
<evidence type="ECO:0000256" key="1">
    <source>
        <dbReference type="RuleBase" id="RU369039"/>
    </source>
</evidence>
<keyword evidence="1" id="KW-0732">Signal</keyword>
<keyword evidence="5" id="KW-1185">Reference proteome</keyword>
<dbReference type="GO" id="GO:0045087">
    <property type="term" value="P:innate immune response"/>
    <property type="evidence" value="ECO:0007669"/>
    <property type="project" value="UniProtKB-UniRule"/>
</dbReference>
<comment type="function">
    <text evidence="1">The cytotoxic action of BPI is limited to many species of Gram-negative bacteria; this specificity may be explained by a strong affinity of the very basic N-terminal half for the negatively charged lipopolysaccharides that are unique to the Gram-negative bacterial outer envelope.</text>
</comment>
<dbReference type="PANTHER" id="PTHR10504:SF84">
    <property type="entry name" value="BACTERICIDAL PERMEABILITY-INCREASING PROTEIN"/>
    <property type="match status" value="1"/>
</dbReference>
<keyword evidence="1" id="KW-0325">Glycoprotein</keyword>
<dbReference type="InterPro" id="IPR017943">
    <property type="entry name" value="Bactericidal_perm-incr_a/b_dom"/>
</dbReference>
<dbReference type="GO" id="GO:0005615">
    <property type="term" value="C:extracellular space"/>
    <property type="evidence" value="ECO:0007669"/>
    <property type="project" value="UniProtKB-UniRule"/>
</dbReference>
<feature type="domain" description="Lipid-binding serum glycoprotein C-terminal" evidence="3">
    <location>
        <begin position="53"/>
        <end position="236"/>
    </location>
</feature>
<name>A0A7M4FVZ8_CROPO</name>
<reference evidence="4" key="1">
    <citation type="submission" date="2025-08" db="UniProtKB">
        <authorList>
            <consortium name="Ensembl"/>
        </authorList>
    </citation>
    <scope>IDENTIFICATION</scope>
</reference>